<organism evidence="2 3">
    <name type="scientific">Ficus carica</name>
    <name type="common">Common fig</name>
    <dbReference type="NCBI Taxonomy" id="3494"/>
    <lineage>
        <taxon>Eukaryota</taxon>
        <taxon>Viridiplantae</taxon>
        <taxon>Streptophyta</taxon>
        <taxon>Embryophyta</taxon>
        <taxon>Tracheophyta</taxon>
        <taxon>Spermatophyta</taxon>
        <taxon>Magnoliopsida</taxon>
        <taxon>eudicotyledons</taxon>
        <taxon>Gunneridae</taxon>
        <taxon>Pentapetalae</taxon>
        <taxon>rosids</taxon>
        <taxon>fabids</taxon>
        <taxon>Rosales</taxon>
        <taxon>Moraceae</taxon>
        <taxon>Ficeae</taxon>
        <taxon>Ficus</taxon>
    </lineage>
</organism>
<feature type="region of interest" description="Disordered" evidence="1">
    <location>
        <begin position="71"/>
        <end position="113"/>
    </location>
</feature>
<accession>A0AA88AKQ5</accession>
<proteinExistence type="predicted"/>
<dbReference type="EMBL" id="BTGU01000013">
    <property type="protein sequence ID" value="GMN41751.1"/>
    <property type="molecule type" value="Genomic_DNA"/>
</dbReference>
<protein>
    <submittedName>
        <fullName evidence="2">Uncharacterized protein</fullName>
    </submittedName>
</protein>
<reference evidence="2" key="1">
    <citation type="submission" date="2023-07" db="EMBL/GenBank/DDBJ databases">
        <title>draft genome sequence of fig (Ficus carica).</title>
        <authorList>
            <person name="Takahashi T."/>
            <person name="Nishimura K."/>
        </authorList>
    </citation>
    <scope>NUCLEOTIDE SEQUENCE</scope>
</reference>
<evidence type="ECO:0000256" key="1">
    <source>
        <dbReference type="SAM" id="MobiDB-lite"/>
    </source>
</evidence>
<evidence type="ECO:0000313" key="2">
    <source>
        <dbReference type="EMBL" id="GMN41751.1"/>
    </source>
</evidence>
<comment type="caution">
    <text evidence="2">The sequence shown here is derived from an EMBL/GenBank/DDBJ whole genome shotgun (WGS) entry which is preliminary data.</text>
</comment>
<name>A0AA88AKQ5_FICCA</name>
<dbReference type="Proteomes" id="UP001187192">
    <property type="component" value="Unassembled WGS sequence"/>
</dbReference>
<gene>
    <name evidence="2" type="ORF">TIFTF001_010975</name>
</gene>
<keyword evidence="3" id="KW-1185">Reference proteome</keyword>
<dbReference type="AlphaFoldDB" id="A0AA88AKQ5"/>
<evidence type="ECO:0000313" key="3">
    <source>
        <dbReference type="Proteomes" id="UP001187192"/>
    </source>
</evidence>
<sequence length="113" mass="13277">MVMATAMALGSKQRHELGSCRYHDLQHWSIAVTQEERRRDSTIAEIVKSLTSSCNLHGRDNRCRRHDLWSHSREHEVSGSRRPFPVRRPCRNGPPLLNRDRVNDHNFSGQWHR</sequence>